<feature type="transmembrane region" description="Helical" evidence="1">
    <location>
        <begin position="66"/>
        <end position="87"/>
    </location>
</feature>
<keyword evidence="1" id="KW-1133">Transmembrane helix</keyword>
<keyword evidence="1" id="KW-0812">Transmembrane</keyword>
<evidence type="ECO:0000256" key="1">
    <source>
        <dbReference type="SAM" id="Phobius"/>
    </source>
</evidence>
<evidence type="ECO:0000313" key="3">
    <source>
        <dbReference type="Proteomes" id="UP000546126"/>
    </source>
</evidence>
<name>A0A7Y6IQJ4_9ACTN</name>
<sequence length="304" mass="32074">MRDTDEIGELLRPLARIAPDEPGGRAGGARARALFADIIAQERDTATTVPLPRRPHGGRPGRGRRALLGLTASAVLALGVVLGPSLAGGTATSYANSAVEIHEEAHTYVARIKDPYADQREFSEAFRALGLNVELKVIPVSPSAVGEIVSMGGSFNATSPKVPYGVRKEPAGCDLSDSACFMVVTVPAALKDTPDVMHFELGRPAQPGESYENDWQSVTRPGEPLAGVRVSGRTVTDVLAEVGKRGLAAEFRLVVVHEGGYTVEPLAADEVGGDWIVFKATPARAGVVTLEVTAERQTGLQYAD</sequence>
<proteinExistence type="predicted"/>
<accession>A0A7Y6IQJ4</accession>
<dbReference type="RefSeq" id="WP_175602073.1">
    <property type="nucleotide sequence ID" value="NZ_JABWGO010000004.1"/>
</dbReference>
<evidence type="ECO:0000313" key="2">
    <source>
        <dbReference type="EMBL" id="NUW42566.1"/>
    </source>
</evidence>
<keyword evidence="3" id="KW-1185">Reference proteome</keyword>
<organism evidence="2 3">
    <name type="scientific">Nonomuraea rhodomycinica</name>
    <dbReference type="NCBI Taxonomy" id="1712872"/>
    <lineage>
        <taxon>Bacteria</taxon>
        <taxon>Bacillati</taxon>
        <taxon>Actinomycetota</taxon>
        <taxon>Actinomycetes</taxon>
        <taxon>Streptosporangiales</taxon>
        <taxon>Streptosporangiaceae</taxon>
        <taxon>Nonomuraea</taxon>
    </lineage>
</organism>
<keyword evidence="1" id="KW-0472">Membrane</keyword>
<dbReference type="EMBL" id="JABWGO010000004">
    <property type="protein sequence ID" value="NUW42566.1"/>
    <property type="molecule type" value="Genomic_DNA"/>
</dbReference>
<gene>
    <name evidence="2" type="ORF">HT134_20835</name>
</gene>
<dbReference type="AlphaFoldDB" id="A0A7Y6IQJ4"/>
<comment type="caution">
    <text evidence="2">The sequence shown here is derived from an EMBL/GenBank/DDBJ whole genome shotgun (WGS) entry which is preliminary data.</text>
</comment>
<dbReference type="Proteomes" id="UP000546126">
    <property type="component" value="Unassembled WGS sequence"/>
</dbReference>
<protein>
    <submittedName>
        <fullName evidence="2">Uncharacterized protein</fullName>
    </submittedName>
</protein>
<reference evidence="2 3" key="1">
    <citation type="submission" date="2020-06" db="EMBL/GenBank/DDBJ databases">
        <authorList>
            <person name="Chanama M."/>
        </authorList>
    </citation>
    <scope>NUCLEOTIDE SEQUENCE [LARGE SCALE GENOMIC DNA]</scope>
    <source>
        <strain evidence="2 3">TBRC6557</strain>
    </source>
</reference>